<dbReference type="EMBL" id="JBBPCC010000005">
    <property type="protein sequence ID" value="MEK8128391.1"/>
    <property type="molecule type" value="Genomic_DNA"/>
</dbReference>
<accession>A0ABU9DHN5</accession>
<sequence length="155" mass="17737">MSQRIEELKDLHIKSKPEVEKFIANVAVALKAGQVPRLRYMLSGTTAVVKGYDSVIDELFEHIEHIERIAKENAELHDSNARLHADMEGHPQQLSFREERIQDLEQRIADLEDALRWYANPDNYGTEHLEKHGYIPIDKDGGQRARAALGESEQP</sequence>
<name>A0ABU9DHN5_9BACL</name>
<gene>
    <name evidence="1" type="ORF">WMW72_10795</name>
</gene>
<dbReference type="RefSeq" id="WP_341415461.1">
    <property type="nucleotide sequence ID" value="NZ_JBBPCC010000005.1"/>
</dbReference>
<proteinExistence type="predicted"/>
<organism evidence="1 2">
    <name type="scientific">Paenibacillus filicis</name>
    <dbReference type="NCBI Taxonomy" id="669464"/>
    <lineage>
        <taxon>Bacteria</taxon>
        <taxon>Bacillati</taxon>
        <taxon>Bacillota</taxon>
        <taxon>Bacilli</taxon>
        <taxon>Bacillales</taxon>
        <taxon>Paenibacillaceae</taxon>
        <taxon>Paenibacillus</taxon>
    </lineage>
</organism>
<comment type="caution">
    <text evidence="1">The sequence shown here is derived from an EMBL/GenBank/DDBJ whole genome shotgun (WGS) entry which is preliminary data.</text>
</comment>
<protein>
    <submittedName>
        <fullName evidence="1">Uncharacterized protein</fullName>
    </submittedName>
</protein>
<keyword evidence="2" id="KW-1185">Reference proteome</keyword>
<dbReference type="Proteomes" id="UP001469365">
    <property type="component" value="Unassembled WGS sequence"/>
</dbReference>
<reference evidence="1 2" key="1">
    <citation type="submission" date="2024-04" db="EMBL/GenBank/DDBJ databases">
        <title>draft genome sequnece of Paenibacillus filicis.</title>
        <authorList>
            <person name="Kim D.-U."/>
        </authorList>
    </citation>
    <scope>NUCLEOTIDE SEQUENCE [LARGE SCALE GENOMIC DNA]</scope>
    <source>
        <strain evidence="1 2">KACC14197</strain>
    </source>
</reference>
<evidence type="ECO:0000313" key="2">
    <source>
        <dbReference type="Proteomes" id="UP001469365"/>
    </source>
</evidence>
<evidence type="ECO:0000313" key="1">
    <source>
        <dbReference type="EMBL" id="MEK8128391.1"/>
    </source>
</evidence>